<name>A0ABR2KWA2_9EUKA</name>
<evidence type="ECO:0000313" key="3">
    <source>
        <dbReference type="Proteomes" id="UP001470230"/>
    </source>
</evidence>
<dbReference type="Proteomes" id="UP001470230">
    <property type="component" value="Unassembled WGS sequence"/>
</dbReference>
<evidence type="ECO:0000313" key="2">
    <source>
        <dbReference type="EMBL" id="KAK8895197.1"/>
    </source>
</evidence>
<proteinExistence type="predicted"/>
<organism evidence="2 3">
    <name type="scientific">Tritrichomonas musculus</name>
    <dbReference type="NCBI Taxonomy" id="1915356"/>
    <lineage>
        <taxon>Eukaryota</taxon>
        <taxon>Metamonada</taxon>
        <taxon>Parabasalia</taxon>
        <taxon>Tritrichomonadida</taxon>
        <taxon>Tritrichomonadidae</taxon>
        <taxon>Tritrichomonas</taxon>
    </lineage>
</organism>
<accession>A0ABR2KWA2</accession>
<comment type="caution">
    <text evidence="2">The sequence shown here is derived from an EMBL/GenBank/DDBJ whole genome shotgun (WGS) entry which is preliminary data.</text>
</comment>
<feature type="compositionally biased region" description="Polar residues" evidence="1">
    <location>
        <begin position="1"/>
        <end position="15"/>
    </location>
</feature>
<feature type="region of interest" description="Disordered" evidence="1">
    <location>
        <begin position="1"/>
        <end position="46"/>
    </location>
</feature>
<keyword evidence="3" id="KW-1185">Reference proteome</keyword>
<dbReference type="EMBL" id="JAPFFF010000003">
    <property type="protein sequence ID" value="KAK8895197.1"/>
    <property type="molecule type" value="Genomic_DNA"/>
</dbReference>
<gene>
    <name evidence="2" type="ORF">M9Y10_023639</name>
</gene>
<reference evidence="2 3" key="1">
    <citation type="submission" date="2024-04" db="EMBL/GenBank/DDBJ databases">
        <title>Tritrichomonas musculus Genome.</title>
        <authorList>
            <person name="Alves-Ferreira E."/>
            <person name="Grigg M."/>
            <person name="Lorenzi H."/>
            <person name="Galac M."/>
        </authorList>
    </citation>
    <scope>NUCLEOTIDE SEQUENCE [LARGE SCALE GENOMIC DNA]</scope>
    <source>
        <strain evidence="2 3">EAF2021</strain>
    </source>
</reference>
<sequence>MNCQAKKSSDGLTDSNEGRVFGHRSNSRGQLGFEQGKSEVHSFTSSPMDGAVIFNSSSEVAQVTKTFVPQQRQRSQEVSLSVLQIE</sequence>
<evidence type="ECO:0000256" key="1">
    <source>
        <dbReference type="SAM" id="MobiDB-lite"/>
    </source>
</evidence>
<protein>
    <submittedName>
        <fullName evidence="2">Uncharacterized protein</fullName>
    </submittedName>
</protein>